<accession>M8EBF0</accession>
<dbReference type="Proteomes" id="UP000012081">
    <property type="component" value="Unassembled WGS sequence"/>
</dbReference>
<comment type="caution">
    <text evidence="1">The sequence shown here is derived from an EMBL/GenBank/DDBJ whole genome shotgun (WGS) entry which is preliminary data.</text>
</comment>
<protein>
    <recommendedName>
        <fullName evidence="3">Alpha/beta hydrolase</fullName>
    </recommendedName>
</protein>
<organism evidence="1 2">
    <name type="scientific">Brevibacillus borstelensis AK1</name>
    <dbReference type="NCBI Taxonomy" id="1300222"/>
    <lineage>
        <taxon>Bacteria</taxon>
        <taxon>Bacillati</taxon>
        <taxon>Bacillota</taxon>
        <taxon>Bacilli</taxon>
        <taxon>Bacillales</taxon>
        <taxon>Paenibacillaceae</taxon>
        <taxon>Brevibacillus</taxon>
    </lineage>
</organism>
<keyword evidence="2" id="KW-1185">Reference proteome</keyword>
<dbReference type="EMBL" id="APBN01000003">
    <property type="protein sequence ID" value="EMT52825.1"/>
    <property type="molecule type" value="Genomic_DNA"/>
</dbReference>
<evidence type="ECO:0000313" key="2">
    <source>
        <dbReference type="Proteomes" id="UP000012081"/>
    </source>
</evidence>
<proteinExistence type="predicted"/>
<sequence>MLQDVQAVVRHVLADQPRKQLLFIGKSIGTLPIVSGFGESMLPSEASAILLTPLLNQEGFAESLLACKQNMYLVTGTADHYYHSETIEQIRDKHANIELDIVPNADHSLEIPFDTTVSLETLQQVFSGISRFTSDTLRSDNSR</sequence>
<dbReference type="OrthoDB" id="1908495at2"/>
<dbReference type="PATRIC" id="fig|1300222.3.peg.1768"/>
<name>M8EBF0_9BACL</name>
<dbReference type="AlphaFoldDB" id="M8EBF0"/>
<dbReference type="Gene3D" id="3.40.50.1820">
    <property type="entry name" value="alpha/beta hydrolase"/>
    <property type="match status" value="1"/>
</dbReference>
<dbReference type="STRING" id="1300222.I532_08597"/>
<dbReference type="InterPro" id="IPR029058">
    <property type="entry name" value="AB_hydrolase_fold"/>
</dbReference>
<dbReference type="RefSeq" id="WP_003387648.1">
    <property type="nucleotide sequence ID" value="NZ_APBN01000003.1"/>
</dbReference>
<evidence type="ECO:0008006" key="3">
    <source>
        <dbReference type="Google" id="ProtNLM"/>
    </source>
</evidence>
<gene>
    <name evidence="1" type="ORF">I532_08597</name>
</gene>
<reference evidence="1 2" key="1">
    <citation type="submission" date="2013-03" db="EMBL/GenBank/DDBJ databases">
        <title>Assembly of a new bacterial strain Brevibacillus borstelensis AK1.</title>
        <authorList>
            <person name="Rajan I."/>
            <person name="PoliReddy D."/>
            <person name="Sugumar T."/>
            <person name="Rathinam K."/>
            <person name="Alqarawi S."/>
            <person name="Khalil A.B."/>
            <person name="Sivakumar N."/>
        </authorList>
    </citation>
    <scope>NUCLEOTIDE SEQUENCE [LARGE SCALE GENOMIC DNA]</scope>
    <source>
        <strain evidence="1 2">AK1</strain>
    </source>
</reference>
<dbReference type="SUPFAM" id="SSF53474">
    <property type="entry name" value="alpha/beta-Hydrolases"/>
    <property type="match status" value="1"/>
</dbReference>
<evidence type="ECO:0000313" key="1">
    <source>
        <dbReference type="EMBL" id="EMT52825.1"/>
    </source>
</evidence>